<protein>
    <submittedName>
        <fullName evidence="2">Uncharacterized protein</fullName>
    </submittedName>
</protein>
<sequence>MQNIQQLFDLPSYRSQHCVDASVRSPAFGDSSCLSFGPPARQTGLKDRDEDEGREESVCSVFTPSPWFSAALRCAVPFFSFYVHQPLTSSHFRGSASVPVQVMSRRLSSFSAKGLHCRADDHTLRC</sequence>
<name>A0A4U6T6P7_SETVI</name>
<reference evidence="2" key="1">
    <citation type="submission" date="2019-03" db="EMBL/GenBank/DDBJ databases">
        <title>WGS assembly of Setaria viridis.</title>
        <authorList>
            <person name="Huang P."/>
            <person name="Jenkins J."/>
            <person name="Grimwood J."/>
            <person name="Barry K."/>
            <person name="Healey A."/>
            <person name="Mamidi S."/>
            <person name="Sreedasyam A."/>
            <person name="Shu S."/>
            <person name="Feldman M."/>
            <person name="Wu J."/>
            <person name="Yu Y."/>
            <person name="Chen C."/>
            <person name="Johnson J."/>
            <person name="Rokhsar D."/>
            <person name="Baxter I."/>
            <person name="Schmutz J."/>
            <person name="Brutnell T."/>
            <person name="Kellogg E."/>
        </authorList>
    </citation>
    <scope>NUCLEOTIDE SEQUENCE [LARGE SCALE GENOMIC DNA]</scope>
</reference>
<organism evidence="2 3">
    <name type="scientific">Setaria viridis</name>
    <name type="common">Green bristlegrass</name>
    <name type="synonym">Setaria italica subsp. viridis</name>
    <dbReference type="NCBI Taxonomy" id="4556"/>
    <lineage>
        <taxon>Eukaryota</taxon>
        <taxon>Viridiplantae</taxon>
        <taxon>Streptophyta</taxon>
        <taxon>Embryophyta</taxon>
        <taxon>Tracheophyta</taxon>
        <taxon>Spermatophyta</taxon>
        <taxon>Magnoliopsida</taxon>
        <taxon>Liliopsida</taxon>
        <taxon>Poales</taxon>
        <taxon>Poaceae</taxon>
        <taxon>PACMAD clade</taxon>
        <taxon>Panicoideae</taxon>
        <taxon>Panicodae</taxon>
        <taxon>Paniceae</taxon>
        <taxon>Cenchrinae</taxon>
        <taxon>Setaria</taxon>
    </lineage>
</organism>
<dbReference type="Proteomes" id="UP000298652">
    <property type="component" value="Chromosome 9"/>
</dbReference>
<feature type="region of interest" description="Disordered" evidence="1">
    <location>
        <begin position="26"/>
        <end position="52"/>
    </location>
</feature>
<evidence type="ECO:0000313" key="2">
    <source>
        <dbReference type="EMBL" id="TKV96851.1"/>
    </source>
</evidence>
<dbReference type="AlphaFoldDB" id="A0A4U6T6P7"/>
<evidence type="ECO:0000313" key="3">
    <source>
        <dbReference type="Proteomes" id="UP000298652"/>
    </source>
</evidence>
<keyword evidence="3" id="KW-1185">Reference proteome</keyword>
<dbReference type="Gramene" id="TKV96851">
    <property type="protein sequence ID" value="TKV96851"/>
    <property type="gene ID" value="SEVIR_9G456600v2"/>
</dbReference>
<evidence type="ECO:0000256" key="1">
    <source>
        <dbReference type="SAM" id="MobiDB-lite"/>
    </source>
</evidence>
<accession>A0A4U6T6P7</accession>
<dbReference type="EMBL" id="CM016560">
    <property type="protein sequence ID" value="TKV96851.1"/>
    <property type="molecule type" value="Genomic_DNA"/>
</dbReference>
<gene>
    <name evidence="2" type="ORF">SEVIR_9G456600v2</name>
</gene>
<proteinExistence type="predicted"/>